<organism evidence="7 8">
    <name type="scientific">Truncatella angustata</name>
    <dbReference type="NCBI Taxonomy" id="152316"/>
    <lineage>
        <taxon>Eukaryota</taxon>
        <taxon>Fungi</taxon>
        <taxon>Dikarya</taxon>
        <taxon>Ascomycota</taxon>
        <taxon>Pezizomycotina</taxon>
        <taxon>Sordariomycetes</taxon>
        <taxon>Xylariomycetidae</taxon>
        <taxon>Amphisphaeriales</taxon>
        <taxon>Sporocadaceae</taxon>
        <taxon>Truncatella</taxon>
    </lineage>
</organism>
<dbReference type="GeneID" id="70132116"/>
<dbReference type="InterPro" id="IPR038213">
    <property type="entry name" value="IFI6/IFI27-like_sf"/>
</dbReference>
<accession>A0A9P8UG99</accession>
<evidence type="ECO:0000256" key="6">
    <source>
        <dbReference type="SAM" id="MobiDB-lite"/>
    </source>
</evidence>
<keyword evidence="3" id="KW-0812">Transmembrane</keyword>
<name>A0A9P8UG99_9PEZI</name>
<reference evidence="7" key="1">
    <citation type="journal article" date="2021" name="Nat. Commun.">
        <title>Genetic determinants of endophytism in the Arabidopsis root mycobiome.</title>
        <authorList>
            <person name="Mesny F."/>
            <person name="Miyauchi S."/>
            <person name="Thiergart T."/>
            <person name="Pickel B."/>
            <person name="Atanasova L."/>
            <person name="Karlsson M."/>
            <person name="Huettel B."/>
            <person name="Barry K.W."/>
            <person name="Haridas S."/>
            <person name="Chen C."/>
            <person name="Bauer D."/>
            <person name="Andreopoulos W."/>
            <person name="Pangilinan J."/>
            <person name="LaButti K."/>
            <person name="Riley R."/>
            <person name="Lipzen A."/>
            <person name="Clum A."/>
            <person name="Drula E."/>
            <person name="Henrissat B."/>
            <person name="Kohler A."/>
            <person name="Grigoriev I.V."/>
            <person name="Martin F.M."/>
            <person name="Hacquard S."/>
        </authorList>
    </citation>
    <scope>NUCLEOTIDE SEQUENCE</scope>
    <source>
        <strain evidence="7">MPI-SDFR-AT-0073</strain>
    </source>
</reference>
<evidence type="ECO:0000256" key="4">
    <source>
        <dbReference type="ARBA" id="ARBA00022989"/>
    </source>
</evidence>
<evidence type="ECO:0000313" key="8">
    <source>
        <dbReference type="Proteomes" id="UP000758603"/>
    </source>
</evidence>
<dbReference type="EMBL" id="JAGPXC010000006">
    <property type="protein sequence ID" value="KAH6651641.1"/>
    <property type="molecule type" value="Genomic_DNA"/>
</dbReference>
<dbReference type="InterPro" id="IPR009311">
    <property type="entry name" value="IFI6/IFI27-like"/>
</dbReference>
<keyword evidence="4" id="KW-1133">Transmembrane helix</keyword>
<comment type="similarity">
    <text evidence="2">Belongs to the IFI6/IFI27 family.</text>
</comment>
<evidence type="ECO:0000256" key="2">
    <source>
        <dbReference type="ARBA" id="ARBA00007262"/>
    </source>
</evidence>
<dbReference type="GO" id="GO:0016020">
    <property type="term" value="C:membrane"/>
    <property type="evidence" value="ECO:0007669"/>
    <property type="project" value="UniProtKB-SubCell"/>
</dbReference>
<dbReference type="AlphaFoldDB" id="A0A9P8UG99"/>
<dbReference type="OrthoDB" id="10658728at2759"/>
<keyword evidence="5" id="KW-0472">Membrane</keyword>
<protein>
    <submittedName>
        <fullName evidence="7">Uncharacterized protein</fullName>
    </submittedName>
</protein>
<comment type="subcellular location">
    <subcellularLocation>
        <location evidence="1">Membrane</location>
        <topology evidence="1">Multi-pass membrane protein</topology>
    </subcellularLocation>
</comment>
<gene>
    <name evidence="7" type="ORF">BKA67DRAFT_571453</name>
</gene>
<comment type="caution">
    <text evidence="7">The sequence shown here is derived from an EMBL/GenBank/DDBJ whole genome shotgun (WGS) entry which is preliminary data.</text>
</comment>
<sequence>MAGRSISRFLELSYRRVENAVADVDWDKLGKDVVDFHLAAGKGVENTFHNVSTLVKETDWAELGRNATETVKNNPKTVLVPVGVVGGAVTGGLLMGPVLCAVGFSSIGPVAGSVAAGVQSAGAAGALFSTLQSAAMGGYGLAGVLTSFAGVGAAAGAAVGVASGNAVDFDSAADPGADHEGDSDSAENASTADGDGKSKS</sequence>
<evidence type="ECO:0000256" key="5">
    <source>
        <dbReference type="ARBA" id="ARBA00023136"/>
    </source>
</evidence>
<dbReference type="Gene3D" id="6.10.110.10">
    <property type="match status" value="1"/>
</dbReference>
<evidence type="ECO:0000256" key="3">
    <source>
        <dbReference type="ARBA" id="ARBA00022692"/>
    </source>
</evidence>
<evidence type="ECO:0000256" key="1">
    <source>
        <dbReference type="ARBA" id="ARBA00004141"/>
    </source>
</evidence>
<dbReference type="Proteomes" id="UP000758603">
    <property type="component" value="Unassembled WGS sequence"/>
</dbReference>
<dbReference type="PANTHER" id="PTHR16932">
    <property type="entry name" value="INTERFERON ALPHA-INDUCIBLE PROTEIN 27"/>
    <property type="match status" value="1"/>
</dbReference>
<proteinExistence type="inferred from homology"/>
<dbReference type="RefSeq" id="XP_045955919.1">
    <property type="nucleotide sequence ID" value="XM_046103224.1"/>
</dbReference>
<feature type="non-terminal residue" evidence="7">
    <location>
        <position position="1"/>
    </location>
</feature>
<dbReference type="PANTHER" id="PTHR16932:SF18">
    <property type="entry name" value="INTERFERON, ALPHA-INDUCIBLE PROTEIN 27-LIKE 2"/>
    <property type="match status" value="1"/>
</dbReference>
<keyword evidence="8" id="KW-1185">Reference proteome</keyword>
<evidence type="ECO:0000313" key="7">
    <source>
        <dbReference type="EMBL" id="KAH6651641.1"/>
    </source>
</evidence>
<feature type="region of interest" description="Disordered" evidence="6">
    <location>
        <begin position="170"/>
        <end position="200"/>
    </location>
</feature>